<dbReference type="Pfam" id="PF21805">
    <property type="entry name" value="Imm5_like"/>
    <property type="match status" value="1"/>
</dbReference>
<reference evidence="2" key="2">
    <citation type="submission" date="2021-04" db="EMBL/GenBank/DDBJ databases">
        <authorList>
            <person name="Wen M.-L."/>
            <person name="Han X.-L."/>
            <person name="Xiong J."/>
        </authorList>
    </citation>
    <scope>NUCLEOTIDE SEQUENCE</scope>
    <source>
        <strain evidence="2">AGR0001</strain>
    </source>
</reference>
<keyword evidence="2" id="KW-0269">Exonuclease</keyword>
<sequence length="182" mass="18891">MTGQASEIVLSKQDLREVTAFAAACAEVVLEIFEADQPDDSRPRDALGAAWEFARGGERGKALRDTAWAALKAAKSTDTSAAREAALAAMSAAGAAYLHPLAKATQVKHILGAGAHAARAAELLAGDDRNVGPEHLERAAHRATPVVVDVLTRFPVAPGGGGRVGELIRTLDAALRSPTLPE</sequence>
<accession>A0A8B1N328</accession>
<evidence type="ECO:0000259" key="1">
    <source>
        <dbReference type="Pfam" id="PF21805"/>
    </source>
</evidence>
<reference evidence="2" key="1">
    <citation type="journal article" date="2012" name="J. Bacteriol.">
        <title>Genome Sequence of Streptomyces auratus Strain AGR0001, a Phoslactomycin-Producing Actinomycete.</title>
        <authorList>
            <person name="Han X."/>
            <person name="Li M."/>
            <person name="Ding Z."/>
            <person name="Zhao J."/>
            <person name="Ji K."/>
            <person name="Wen M."/>
            <person name="Lu T."/>
        </authorList>
    </citation>
    <scope>NUCLEOTIDE SEQUENCE</scope>
    <source>
        <strain evidence="2">AGR0001</strain>
    </source>
</reference>
<keyword evidence="2" id="KW-0378">Hydrolase</keyword>
<protein>
    <submittedName>
        <fullName evidence="2">Exonuclease SbcC</fullName>
    </submittedName>
</protein>
<dbReference type="AlphaFoldDB" id="A0A8B1N328"/>
<feature type="domain" description="Imm-5-like" evidence="1">
    <location>
        <begin position="10"/>
        <end position="127"/>
    </location>
</feature>
<gene>
    <name evidence="2" type="ORF">SU9_001835</name>
</gene>
<dbReference type="KEGG" id="sauh:SU9_001835"/>
<organism evidence="2 3">
    <name type="scientific">Streptomyces auratus AGR0001</name>
    <dbReference type="NCBI Taxonomy" id="1160718"/>
    <lineage>
        <taxon>Bacteria</taxon>
        <taxon>Bacillati</taxon>
        <taxon>Actinomycetota</taxon>
        <taxon>Actinomycetes</taxon>
        <taxon>Kitasatosporales</taxon>
        <taxon>Streptomycetaceae</taxon>
        <taxon>Streptomyces</taxon>
    </lineage>
</organism>
<dbReference type="GO" id="GO:0004527">
    <property type="term" value="F:exonuclease activity"/>
    <property type="evidence" value="ECO:0007669"/>
    <property type="project" value="UniProtKB-KW"/>
</dbReference>
<proteinExistence type="predicted"/>
<evidence type="ECO:0000313" key="3">
    <source>
        <dbReference type="Proteomes" id="UP000009036"/>
    </source>
</evidence>
<keyword evidence="3" id="KW-1185">Reference proteome</keyword>
<evidence type="ECO:0000313" key="2">
    <source>
        <dbReference type="EMBL" id="QTZ90355.1"/>
    </source>
</evidence>
<dbReference type="Proteomes" id="UP000009036">
    <property type="component" value="Chromosome"/>
</dbReference>
<dbReference type="EMBL" id="CP072931">
    <property type="protein sequence ID" value="QTZ90355.1"/>
    <property type="molecule type" value="Genomic_DNA"/>
</dbReference>
<keyword evidence="2" id="KW-0540">Nuclease</keyword>
<dbReference type="RefSeq" id="WP_078568890.1">
    <property type="nucleotide sequence ID" value="NZ_CP072931.1"/>
</dbReference>
<name>A0A8B1N328_9ACTN</name>
<dbReference type="OrthoDB" id="166981at2"/>
<dbReference type="InterPro" id="IPR048667">
    <property type="entry name" value="Imm5-like"/>
</dbReference>